<evidence type="ECO:0000313" key="2">
    <source>
        <dbReference type="EMBL" id="PIZ17776.1"/>
    </source>
</evidence>
<dbReference type="PANTHER" id="PTHR35024">
    <property type="entry name" value="HYPOTHETICAL CYTOSOLIC PROTEIN"/>
    <property type="match status" value="1"/>
</dbReference>
<comment type="caution">
    <text evidence="2">The sequence shown here is derived from an EMBL/GenBank/DDBJ whole genome shotgun (WGS) entry which is preliminary data.</text>
</comment>
<dbReference type="AlphaFoldDB" id="A0A2M7SE24"/>
<gene>
    <name evidence="2" type="ORF">COY52_02935</name>
</gene>
<dbReference type="PANTHER" id="PTHR35024:SF4">
    <property type="entry name" value="POLYMER-FORMING CYTOSKELETAL PROTEIN"/>
    <property type="match status" value="1"/>
</dbReference>
<proteinExistence type="inferred from homology"/>
<dbReference type="EMBL" id="PFMR01000086">
    <property type="protein sequence ID" value="PIZ17776.1"/>
    <property type="molecule type" value="Genomic_DNA"/>
</dbReference>
<evidence type="ECO:0000256" key="1">
    <source>
        <dbReference type="ARBA" id="ARBA00044755"/>
    </source>
</evidence>
<organism evidence="2 3">
    <name type="scientific">Candidatus Desantisbacteria bacterium CG_4_10_14_0_8_um_filter_48_22</name>
    <dbReference type="NCBI Taxonomy" id="1974543"/>
    <lineage>
        <taxon>Bacteria</taxon>
        <taxon>Candidatus Desantisiibacteriota</taxon>
    </lineage>
</organism>
<dbReference type="Proteomes" id="UP000229307">
    <property type="component" value="Unassembled WGS sequence"/>
</dbReference>
<protein>
    <recommendedName>
        <fullName evidence="4">Cell shape determination protein CcmA</fullName>
    </recommendedName>
</protein>
<name>A0A2M7SE24_9BACT</name>
<evidence type="ECO:0008006" key="4">
    <source>
        <dbReference type="Google" id="ProtNLM"/>
    </source>
</evidence>
<accession>A0A2M7SE24</accession>
<comment type="similarity">
    <text evidence="1">Belongs to the bactofilin family.</text>
</comment>
<evidence type="ECO:0000313" key="3">
    <source>
        <dbReference type="Proteomes" id="UP000229307"/>
    </source>
</evidence>
<dbReference type="InterPro" id="IPR007607">
    <property type="entry name" value="BacA/B"/>
</dbReference>
<reference evidence="3" key="1">
    <citation type="submission" date="2017-09" db="EMBL/GenBank/DDBJ databases">
        <title>Depth-based differentiation of microbial function through sediment-hosted aquifers and enrichment of novel symbionts in the deep terrestrial subsurface.</title>
        <authorList>
            <person name="Probst A.J."/>
            <person name="Ladd B."/>
            <person name="Jarett J.K."/>
            <person name="Geller-Mcgrath D.E."/>
            <person name="Sieber C.M.K."/>
            <person name="Emerson J.B."/>
            <person name="Anantharaman K."/>
            <person name="Thomas B.C."/>
            <person name="Malmstrom R."/>
            <person name="Stieglmeier M."/>
            <person name="Klingl A."/>
            <person name="Woyke T."/>
            <person name="Ryan C.M."/>
            <person name="Banfield J.F."/>
        </authorList>
    </citation>
    <scope>NUCLEOTIDE SEQUENCE [LARGE SCALE GENOMIC DNA]</scope>
</reference>
<sequence>MNGEKFETILGEGTTLNGELICDGMIRLDGKFAGNIIGSTIIIGKTAVIKADVKCSNLIIYGKLDGNVEAKQGVEIQPGGELRGDIRASSSTIREGAYFTGKCELRSEEKEHQ</sequence>
<dbReference type="Pfam" id="PF04519">
    <property type="entry name" value="Bactofilin"/>
    <property type="match status" value="1"/>
</dbReference>